<gene>
    <name evidence="2" type="ORF">FCALED_LOCUS5704</name>
</gene>
<evidence type="ECO:0000313" key="2">
    <source>
        <dbReference type="EMBL" id="CAG8542393.1"/>
    </source>
</evidence>
<keyword evidence="3" id="KW-1185">Reference proteome</keyword>
<dbReference type="EMBL" id="CAJVPQ010001270">
    <property type="protein sequence ID" value="CAG8542393.1"/>
    <property type="molecule type" value="Genomic_DNA"/>
</dbReference>
<feature type="region of interest" description="Disordered" evidence="1">
    <location>
        <begin position="106"/>
        <end position="131"/>
    </location>
</feature>
<comment type="caution">
    <text evidence="2">The sequence shown here is derived from an EMBL/GenBank/DDBJ whole genome shotgun (WGS) entry which is preliminary data.</text>
</comment>
<sequence>MGNVIEGFSDCFPKKKKKAQGHKLGTRNENNNNNPIGNNVGNEKTGKTGKDTSGVQTLDNGKTVGSVSVKTGGMPSREDMAAAAQKRQDDAKLKGVIKGGGKLSKKLEEQQKNSNQPESIPSNSNLQWRVD</sequence>
<feature type="compositionally biased region" description="Basic residues" evidence="1">
    <location>
        <begin position="14"/>
        <end position="25"/>
    </location>
</feature>
<accession>A0A9N9ARK4</accession>
<reference evidence="2" key="1">
    <citation type="submission" date="2021-06" db="EMBL/GenBank/DDBJ databases">
        <authorList>
            <person name="Kallberg Y."/>
            <person name="Tangrot J."/>
            <person name="Rosling A."/>
        </authorList>
    </citation>
    <scope>NUCLEOTIDE SEQUENCE</scope>
    <source>
        <strain evidence="2">UK204</strain>
    </source>
</reference>
<dbReference type="Proteomes" id="UP000789570">
    <property type="component" value="Unassembled WGS sequence"/>
</dbReference>
<protein>
    <submittedName>
        <fullName evidence="2">3439_t:CDS:1</fullName>
    </submittedName>
</protein>
<feature type="compositionally biased region" description="Polar residues" evidence="1">
    <location>
        <begin position="112"/>
        <end position="131"/>
    </location>
</feature>
<name>A0A9N9ARK4_9GLOM</name>
<evidence type="ECO:0000256" key="1">
    <source>
        <dbReference type="SAM" id="MobiDB-lite"/>
    </source>
</evidence>
<evidence type="ECO:0000313" key="3">
    <source>
        <dbReference type="Proteomes" id="UP000789570"/>
    </source>
</evidence>
<proteinExistence type="predicted"/>
<organism evidence="2 3">
    <name type="scientific">Funneliformis caledonium</name>
    <dbReference type="NCBI Taxonomy" id="1117310"/>
    <lineage>
        <taxon>Eukaryota</taxon>
        <taxon>Fungi</taxon>
        <taxon>Fungi incertae sedis</taxon>
        <taxon>Mucoromycota</taxon>
        <taxon>Glomeromycotina</taxon>
        <taxon>Glomeromycetes</taxon>
        <taxon>Glomerales</taxon>
        <taxon>Glomeraceae</taxon>
        <taxon>Funneliformis</taxon>
    </lineage>
</organism>
<feature type="compositionally biased region" description="Polar residues" evidence="1">
    <location>
        <begin position="51"/>
        <end position="69"/>
    </location>
</feature>
<feature type="region of interest" description="Disordered" evidence="1">
    <location>
        <begin position="1"/>
        <end position="74"/>
    </location>
</feature>
<feature type="compositionally biased region" description="Low complexity" evidence="1">
    <location>
        <begin position="28"/>
        <end position="43"/>
    </location>
</feature>
<dbReference type="OrthoDB" id="2278444at2759"/>
<dbReference type="AlphaFoldDB" id="A0A9N9ARK4"/>